<proteinExistence type="predicted"/>
<name>F8NSJ0_SERL9</name>
<dbReference type="HOGENOM" id="CLU_2177166_0_0_1"/>
<dbReference type="GeneID" id="18811132"/>
<dbReference type="Proteomes" id="UP000008064">
    <property type="component" value="Unassembled WGS sequence"/>
</dbReference>
<dbReference type="AlphaFoldDB" id="F8NSJ0"/>
<dbReference type="KEGG" id="sla:SERLADRAFT_385126"/>
<dbReference type="EMBL" id="GL945432">
    <property type="protein sequence ID" value="EGO26445.1"/>
    <property type="molecule type" value="Genomic_DNA"/>
</dbReference>
<dbReference type="RefSeq" id="XP_007316618.1">
    <property type="nucleotide sequence ID" value="XM_007316556.1"/>
</dbReference>
<sequence length="110" mass="12490">CIRAYTILRKWLTSKLVAPRLGLRLRQKRMDFCLRAIEIARLRHYNGPVVLGCADQPCVRSFVEAVVVSAVISVESRMHHRAWQNVAVVRGAQCFGGRHELALGTHARDR</sequence>
<accession>F8NSJ0</accession>
<organism>
    <name type="scientific">Serpula lacrymans var. lacrymans (strain S7.9)</name>
    <name type="common">Dry rot fungus</name>
    <dbReference type="NCBI Taxonomy" id="578457"/>
    <lineage>
        <taxon>Eukaryota</taxon>
        <taxon>Fungi</taxon>
        <taxon>Dikarya</taxon>
        <taxon>Basidiomycota</taxon>
        <taxon>Agaricomycotina</taxon>
        <taxon>Agaricomycetes</taxon>
        <taxon>Agaricomycetidae</taxon>
        <taxon>Boletales</taxon>
        <taxon>Coniophorineae</taxon>
        <taxon>Serpulaceae</taxon>
        <taxon>Serpula</taxon>
    </lineage>
</organism>
<feature type="non-terminal residue" evidence="1">
    <location>
        <position position="1"/>
    </location>
</feature>
<reference evidence="1" key="1">
    <citation type="submission" date="2011-04" db="EMBL/GenBank/DDBJ databases">
        <title>Evolution of plant cell wall degrading machinery underlies the functional diversity of forest fungi.</title>
        <authorList>
            <consortium name="US DOE Joint Genome Institute (JGI-PGF)"/>
            <person name="Eastwood D.C."/>
            <person name="Floudas D."/>
            <person name="Binder M."/>
            <person name="Majcherczyk A."/>
            <person name="Schneider P."/>
            <person name="Aerts A."/>
            <person name="Asiegbu F.O."/>
            <person name="Baker S.E."/>
            <person name="Barry K."/>
            <person name="Bendiksby M."/>
            <person name="Blumentritt M."/>
            <person name="Coutinho P.M."/>
            <person name="Cullen D."/>
            <person name="Cullen D."/>
            <person name="Gathman A."/>
            <person name="Goodell B."/>
            <person name="Henrissat B."/>
            <person name="Ihrmark K."/>
            <person name="Kauserud H."/>
            <person name="Kohler A."/>
            <person name="LaButti K."/>
            <person name="Lapidus A."/>
            <person name="Lavin J.L."/>
            <person name="Lee Y.-H."/>
            <person name="Lindquist E."/>
            <person name="Lilly W."/>
            <person name="Lucas S."/>
            <person name="Morin E."/>
            <person name="Murat C."/>
            <person name="Oguiza J.A."/>
            <person name="Park J."/>
            <person name="Pisabarro A.G."/>
            <person name="Riley R."/>
            <person name="Rosling A."/>
            <person name="Salamov A."/>
            <person name="Schmidt O."/>
            <person name="Schmutz J."/>
            <person name="Skrede I."/>
            <person name="Stenlid J."/>
            <person name="Wiebenga A."/>
            <person name="Xie X."/>
            <person name="Kues U."/>
            <person name="Hibbett D.S."/>
            <person name="Hoffmeister D."/>
            <person name="Hogberg N."/>
            <person name="Martin F."/>
            <person name="Grigoriev I.V."/>
            <person name="Watkinson S.C."/>
        </authorList>
    </citation>
    <scope>NUCLEOTIDE SEQUENCE</scope>
    <source>
        <strain evidence="1">S7.9</strain>
    </source>
</reference>
<evidence type="ECO:0000313" key="1">
    <source>
        <dbReference type="EMBL" id="EGO26445.1"/>
    </source>
</evidence>
<dbReference type="OrthoDB" id="79452at2759"/>
<protein>
    <submittedName>
        <fullName evidence="1">Uncharacterized protein</fullName>
    </submittedName>
</protein>
<gene>
    <name evidence="1" type="ORF">SERLADRAFT_385126</name>
</gene>